<dbReference type="AlphaFoldDB" id="A0A3M6UJF7"/>
<feature type="non-terminal residue" evidence="1">
    <location>
        <position position="1"/>
    </location>
</feature>
<dbReference type="Proteomes" id="UP000275408">
    <property type="component" value="Unassembled WGS sequence"/>
</dbReference>
<feature type="non-terminal residue" evidence="1">
    <location>
        <position position="287"/>
    </location>
</feature>
<name>A0A3M6UJF7_POCDA</name>
<gene>
    <name evidence="1" type="ORF">pdam_00000480</name>
</gene>
<dbReference type="OrthoDB" id="5987290at2759"/>
<reference evidence="1 2" key="1">
    <citation type="journal article" date="2018" name="Sci. Rep.">
        <title>Comparative analysis of the Pocillopora damicornis genome highlights role of immune system in coral evolution.</title>
        <authorList>
            <person name="Cunning R."/>
            <person name="Bay R.A."/>
            <person name="Gillette P."/>
            <person name="Baker A.C."/>
            <person name="Traylor-Knowles N."/>
        </authorList>
    </citation>
    <scope>NUCLEOTIDE SEQUENCE [LARGE SCALE GENOMIC DNA]</scope>
    <source>
        <strain evidence="1">RSMAS</strain>
        <tissue evidence="1">Whole animal</tissue>
    </source>
</reference>
<protein>
    <submittedName>
        <fullName evidence="1">Uncharacterized protein</fullName>
    </submittedName>
</protein>
<keyword evidence="2" id="KW-1185">Reference proteome</keyword>
<accession>A0A3M6UJF7</accession>
<evidence type="ECO:0000313" key="1">
    <source>
        <dbReference type="EMBL" id="RMX53782.1"/>
    </source>
</evidence>
<dbReference type="EMBL" id="RCHS01001413">
    <property type="protein sequence ID" value="RMX53782.1"/>
    <property type="molecule type" value="Genomic_DNA"/>
</dbReference>
<comment type="caution">
    <text evidence="1">The sequence shown here is derived from an EMBL/GenBank/DDBJ whole genome shotgun (WGS) entry which is preliminary data.</text>
</comment>
<evidence type="ECO:0000313" key="2">
    <source>
        <dbReference type="Proteomes" id="UP000275408"/>
    </source>
</evidence>
<sequence length="287" mass="33200">LTLNDSRLHVPATNESASVNIQEPVDPLRSLRQLTRLNGSITENWVRIPGFNLVRNDRDNHGDGVLIYYKESLLAPQVTTWDHPNLEAPWLNVTVRSQSFLVGCIHRPSSDCSFFDLAKVQTSGSIDLEISHHHLSFAVFKPLVISTKKYKQVDKKQLNTDFEHAAWHLVSLFDDIDDCPFIWNYLYNDIIDHHLPSRKAKVRSKYFLWIDSSIRKGMNKRFKLLNEAKASGDPKAEAAYWNDQFNKSTNPKEFWKLTYQVLRKNKVTNFGPVMDYNNNKLLTDNLV</sequence>
<organism evidence="1 2">
    <name type="scientific">Pocillopora damicornis</name>
    <name type="common">Cauliflower coral</name>
    <name type="synonym">Millepora damicornis</name>
    <dbReference type="NCBI Taxonomy" id="46731"/>
    <lineage>
        <taxon>Eukaryota</taxon>
        <taxon>Metazoa</taxon>
        <taxon>Cnidaria</taxon>
        <taxon>Anthozoa</taxon>
        <taxon>Hexacorallia</taxon>
        <taxon>Scleractinia</taxon>
        <taxon>Astrocoeniina</taxon>
        <taxon>Pocilloporidae</taxon>
        <taxon>Pocillopora</taxon>
    </lineage>
</organism>
<proteinExistence type="predicted"/>